<dbReference type="EMBL" id="KI630717">
    <property type="protein sequence ID" value="EYU34155.1"/>
    <property type="molecule type" value="Genomic_DNA"/>
</dbReference>
<dbReference type="STRING" id="4155.A0A022R5P0"/>
<proteinExistence type="predicted"/>
<dbReference type="SUPFAM" id="SSF53686">
    <property type="entry name" value="Tryptophan synthase beta subunit-like PLP-dependent enzymes"/>
    <property type="match status" value="1"/>
</dbReference>
<keyword evidence="3" id="KW-1185">Reference proteome</keyword>
<evidence type="ECO:0000313" key="2">
    <source>
        <dbReference type="EMBL" id="EYU34155.1"/>
    </source>
</evidence>
<sequence>MGIGNDGTVSGIYGLEPEESNIPNGGKPGPHHITGNGVGFKPDILDMDVMEEVLIVSSEDAVAMARQSALKEGLMTIHPSFGVRYLSSILFEELRICSLCQLITDL</sequence>
<dbReference type="InterPro" id="IPR050214">
    <property type="entry name" value="Cys_Synth/Cystath_Beta-Synth"/>
</dbReference>
<feature type="region of interest" description="Disordered" evidence="1">
    <location>
        <begin position="14"/>
        <end position="35"/>
    </location>
</feature>
<dbReference type="eggNOG" id="KOG1252">
    <property type="taxonomic scope" value="Eukaryota"/>
</dbReference>
<protein>
    <submittedName>
        <fullName evidence="2">Uncharacterized protein</fullName>
    </submittedName>
</protein>
<dbReference type="Gene3D" id="3.40.50.1100">
    <property type="match status" value="1"/>
</dbReference>
<dbReference type="InterPro" id="IPR036052">
    <property type="entry name" value="TrpB-like_PALP_sf"/>
</dbReference>
<gene>
    <name evidence="2" type="ORF">MIMGU_mgv1a024153mg</name>
</gene>
<dbReference type="AlphaFoldDB" id="A0A022R5P0"/>
<dbReference type="Proteomes" id="UP000030748">
    <property type="component" value="Unassembled WGS sequence"/>
</dbReference>
<accession>A0A022R5P0</accession>
<name>A0A022R5P0_ERYGU</name>
<organism evidence="2 3">
    <name type="scientific">Erythranthe guttata</name>
    <name type="common">Yellow monkey flower</name>
    <name type="synonym">Mimulus guttatus</name>
    <dbReference type="NCBI Taxonomy" id="4155"/>
    <lineage>
        <taxon>Eukaryota</taxon>
        <taxon>Viridiplantae</taxon>
        <taxon>Streptophyta</taxon>
        <taxon>Embryophyta</taxon>
        <taxon>Tracheophyta</taxon>
        <taxon>Spermatophyta</taxon>
        <taxon>Magnoliopsida</taxon>
        <taxon>eudicotyledons</taxon>
        <taxon>Gunneridae</taxon>
        <taxon>Pentapetalae</taxon>
        <taxon>asterids</taxon>
        <taxon>lamiids</taxon>
        <taxon>Lamiales</taxon>
        <taxon>Phrymaceae</taxon>
        <taxon>Erythranthe</taxon>
    </lineage>
</organism>
<reference evidence="2 3" key="1">
    <citation type="journal article" date="2013" name="Proc. Natl. Acad. Sci. U.S.A.">
        <title>Fine-scale variation in meiotic recombination in Mimulus inferred from population shotgun sequencing.</title>
        <authorList>
            <person name="Hellsten U."/>
            <person name="Wright K.M."/>
            <person name="Jenkins J."/>
            <person name="Shu S."/>
            <person name="Yuan Y."/>
            <person name="Wessler S.R."/>
            <person name="Schmutz J."/>
            <person name="Willis J.H."/>
            <person name="Rokhsar D.S."/>
        </authorList>
    </citation>
    <scope>NUCLEOTIDE SEQUENCE [LARGE SCALE GENOMIC DNA]</scope>
    <source>
        <strain evidence="3">cv. DUN x IM62</strain>
    </source>
</reference>
<dbReference type="PhylomeDB" id="A0A022R5P0"/>
<evidence type="ECO:0000256" key="1">
    <source>
        <dbReference type="SAM" id="MobiDB-lite"/>
    </source>
</evidence>
<evidence type="ECO:0000313" key="3">
    <source>
        <dbReference type="Proteomes" id="UP000030748"/>
    </source>
</evidence>
<dbReference type="PANTHER" id="PTHR10314">
    <property type="entry name" value="CYSTATHIONINE BETA-SYNTHASE"/>
    <property type="match status" value="1"/>
</dbReference>